<accession>A0A932YZK6</accession>
<dbReference type="Proteomes" id="UP000756703">
    <property type="component" value="Unassembled WGS sequence"/>
</dbReference>
<dbReference type="Gene3D" id="2.60.40.1120">
    <property type="entry name" value="Carboxypeptidase-like, regulatory domain"/>
    <property type="match status" value="1"/>
</dbReference>
<evidence type="ECO:0000313" key="2">
    <source>
        <dbReference type="EMBL" id="MBI4132875.1"/>
    </source>
</evidence>
<dbReference type="InterPro" id="IPR008969">
    <property type="entry name" value="CarboxyPept-like_regulatory"/>
</dbReference>
<reference evidence="2" key="1">
    <citation type="submission" date="2020-07" db="EMBL/GenBank/DDBJ databases">
        <title>Huge and variable diversity of episymbiotic CPR bacteria and DPANN archaea in groundwater ecosystems.</title>
        <authorList>
            <person name="He C.Y."/>
            <person name="Keren R."/>
            <person name="Whittaker M."/>
            <person name="Farag I.F."/>
            <person name="Doudna J."/>
            <person name="Cate J.H.D."/>
            <person name="Banfield J.F."/>
        </authorList>
    </citation>
    <scope>NUCLEOTIDE SEQUENCE</scope>
    <source>
        <strain evidence="2">NC_groundwater_1225_Ag_S-0.1um_56_177</strain>
    </source>
</reference>
<gene>
    <name evidence="2" type="ORF">HY473_02215</name>
</gene>
<sequence length="602" mass="63897">MRPNGSRVSGNGRSGVSLVEVVVGVAVFAILAVGIYQAYQRALIVSRATRQKVVATALANEMLEIVRNLSYADVGTISGIPPGVILQLQTLIRDGIPFEVRTTIRNIDDPFDGTIGGSPNDTSPADSKLVAVEISCPSCQNFPSLSVTTRVGPRNLETASTNGALFIEAFDANGQPVQGASVHIENNQVSPAIVIDDTTNNAGMLQIVDAPPGANAYEITVTKPGYSTERTYPPGDVANPNPVKPHATVALQQVTQASFAIDRVSTIEAASVTQTCAPVGNIDFAVTGSRLIGTTPDIVKYTAALATNASGLRTIPNLEWDTYNIQLTDAAYHLSGAIPLVPLNLGPNTTQNLQLIVAPADPASLLITVKDAGSGLPLSDAQVTIDRTGFSETLTTGRGYLRQTDWSGGSGQTIFADPTRYFSSDGNIDIANPAGDVKLLASFGNYAPSTELISSTFDTGSVSNFYHILWEPQAQPPETGLDAVRFQVSTNNDQSTWVFRGPDGMASSFYTLADTNISSVHNGDRYLRYRMLLQTASTTFTPTVAEVAFTFTSSCVPPGQVLFSNLAAPDFTLTVARAGYQTFVDTVDTSSSWQQREVLLTP</sequence>
<keyword evidence="2" id="KW-0378">Hydrolase</keyword>
<comment type="caution">
    <text evidence="2">The sequence shown here is derived from an EMBL/GenBank/DDBJ whole genome shotgun (WGS) entry which is preliminary data.</text>
</comment>
<evidence type="ECO:0000256" key="1">
    <source>
        <dbReference type="SAM" id="Phobius"/>
    </source>
</evidence>
<dbReference type="NCBIfam" id="TIGR02532">
    <property type="entry name" value="IV_pilin_GFxxxE"/>
    <property type="match status" value="1"/>
</dbReference>
<dbReference type="SUPFAM" id="SSF49464">
    <property type="entry name" value="Carboxypeptidase regulatory domain-like"/>
    <property type="match status" value="1"/>
</dbReference>
<dbReference type="GO" id="GO:0004180">
    <property type="term" value="F:carboxypeptidase activity"/>
    <property type="evidence" value="ECO:0007669"/>
    <property type="project" value="UniProtKB-KW"/>
</dbReference>
<keyword evidence="1" id="KW-1133">Transmembrane helix</keyword>
<keyword evidence="1" id="KW-0812">Transmembrane</keyword>
<proteinExistence type="predicted"/>
<organism evidence="2 3">
    <name type="scientific">Candidatus Sungiibacteriota bacterium</name>
    <dbReference type="NCBI Taxonomy" id="2750080"/>
    <lineage>
        <taxon>Bacteria</taxon>
        <taxon>Candidatus Sungiibacteriota</taxon>
    </lineage>
</organism>
<dbReference type="EMBL" id="JACQMI010000013">
    <property type="protein sequence ID" value="MBI4132875.1"/>
    <property type="molecule type" value="Genomic_DNA"/>
</dbReference>
<name>A0A932YZK6_9BACT</name>
<dbReference type="InterPro" id="IPR012902">
    <property type="entry name" value="N_methyl_site"/>
</dbReference>
<keyword evidence="2" id="KW-0121">Carboxypeptidase</keyword>
<dbReference type="Pfam" id="PF07963">
    <property type="entry name" value="N_methyl"/>
    <property type="match status" value="1"/>
</dbReference>
<dbReference type="AlphaFoldDB" id="A0A932YZK6"/>
<protein>
    <submittedName>
        <fullName evidence="2">Carboxypeptidase regulatory-like domain-containing protein</fullName>
    </submittedName>
</protein>
<evidence type="ECO:0000313" key="3">
    <source>
        <dbReference type="Proteomes" id="UP000756703"/>
    </source>
</evidence>
<dbReference type="PROSITE" id="PS00409">
    <property type="entry name" value="PROKAR_NTER_METHYL"/>
    <property type="match status" value="1"/>
</dbReference>
<feature type="transmembrane region" description="Helical" evidence="1">
    <location>
        <begin position="21"/>
        <end position="39"/>
    </location>
</feature>
<keyword evidence="1" id="KW-0472">Membrane</keyword>
<keyword evidence="2" id="KW-0645">Protease</keyword>